<gene>
    <name evidence="2" type="ORF">COT54_02690</name>
</gene>
<evidence type="ECO:0000313" key="2">
    <source>
        <dbReference type="EMBL" id="PIS17808.1"/>
    </source>
</evidence>
<keyword evidence="2" id="KW-0238">DNA-binding</keyword>
<reference evidence="3" key="1">
    <citation type="submission" date="2017-09" db="EMBL/GenBank/DDBJ databases">
        <title>Depth-based differentiation of microbial function through sediment-hosted aquifers and enrichment of novel symbionts in the deep terrestrial subsurface.</title>
        <authorList>
            <person name="Probst A.J."/>
            <person name="Ladd B."/>
            <person name="Jarett J.K."/>
            <person name="Geller-Mcgrath D.E."/>
            <person name="Sieber C.M.K."/>
            <person name="Emerson J.B."/>
            <person name="Anantharaman K."/>
            <person name="Thomas B.C."/>
            <person name="Malmstrom R."/>
            <person name="Stieglmeier M."/>
            <person name="Klingl A."/>
            <person name="Woyke T."/>
            <person name="Ryan C.M."/>
            <person name="Banfield J.F."/>
        </authorList>
    </citation>
    <scope>NUCLEOTIDE SEQUENCE [LARGE SCALE GENOMIC DNA]</scope>
</reference>
<feature type="non-terminal residue" evidence="2">
    <location>
        <position position="1"/>
    </location>
</feature>
<dbReference type="SUPFAM" id="SSF81593">
    <property type="entry name" value="Nucleotidyltransferase substrate binding subunit/domain"/>
    <property type="match status" value="1"/>
</dbReference>
<evidence type="ECO:0000259" key="1">
    <source>
        <dbReference type="PROSITE" id="PS50910"/>
    </source>
</evidence>
<dbReference type="GO" id="GO:0003677">
    <property type="term" value="F:DNA binding"/>
    <property type="evidence" value="ECO:0007669"/>
    <property type="project" value="UniProtKB-KW"/>
</dbReference>
<dbReference type="Proteomes" id="UP000229574">
    <property type="component" value="Unassembled WGS sequence"/>
</dbReference>
<dbReference type="AlphaFoldDB" id="A0A2H0X0V1"/>
<dbReference type="PROSITE" id="PS50910">
    <property type="entry name" value="HEPN"/>
    <property type="match status" value="1"/>
</dbReference>
<sequence>TAQALFEKKIYHHALFYCQLAVEKQLKGLIVKNQDHAAPITHDLVDLAKTAKISLIELQTSQLHDITDFNLAARYDSGTYKFKQKTNRKYFLTWYKITKEILLWLKKL</sequence>
<accession>A0A2H0X0V1</accession>
<comment type="caution">
    <text evidence="2">The sequence shown here is derived from an EMBL/GenBank/DDBJ whole genome shotgun (WGS) entry which is preliminary data.</text>
</comment>
<dbReference type="Pfam" id="PF05168">
    <property type="entry name" value="HEPN"/>
    <property type="match status" value="1"/>
</dbReference>
<feature type="domain" description="HEPN" evidence="1">
    <location>
        <begin position="1"/>
        <end position="101"/>
    </location>
</feature>
<protein>
    <submittedName>
        <fullName evidence="2">DNA-binding protein</fullName>
    </submittedName>
</protein>
<organism evidence="2 3">
    <name type="scientific">Candidatus Collierbacteria bacterium CG09_land_8_20_14_0_10_46_12</name>
    <dbReference type="NCBI Taxonomy" id="1974533"/>
    <lineage>
        <taxon>Bacteria</taxon>
        <taxon>Candidatus Collieribacteriota</taxon>
    </lineage>
</organism>
<dbReference type="EMBL" id="PEYY01000109">
    <property type="protein sequence ID" value="PIS17808.1"/>
    <property type="molecule type" value="Genomic_DNA"/>
</dbReference>
<dbReference type="InterPro" id="IPR007842">
    <property type="entry name" value="HEPN_dom"/>
</dbReference>
<proteinExistence type="predicted"/>
<dbReference type="SMART" id="SM00748">
    <property type="entry name" value="HEPN"/>
    <property type="match status" value="1"/>
</dbReference>
<name>A0A2H0X0V1_9BACT</name>
<evidence type="ECO:0000313" key="3">
    <source>
        <dbReference type="Proteomes" id="UP000229574"/>
    </source>
</evidence>
<dbReference type="Gene3D" id="1.20.120.330">
    <property type="entry name" value="Nucleotidyltransferases domain 2"/>
    <property type="match status" value="1"/>
</dbReference>